<dbReference type="InterPro" id="IPR028361">
    <property type="entry name" value="GPI_transamidase"/>
</dbReference>
<dbReference type="InterPro" id="IPR006935">
    <property type="entry name" value="Helicase/UvrB_N"/>
</dbReference>
<evidence type="ECO:0000259" key="9">
    <source>
        <dbReference type="PROSITE" id="PS51192"/>
    </source>
</evidence>
<evidence type="ECO:0000256" key="4">
    <source>
        <dbReference type="ARBA" id="ARBA00022705"/>
    </source>
</evidence>
<organism evidence="11 12">
    <name type="scientific">Candida theae</name>
    <dbReference type="NCBI Taxonomy" id="1198502"/>
    <lineage>
        <taxon>Eukaryota</taxon>
        <taxon>Fungi</taxon>
        <taxon>Dikarya</taxon>
        <taxon>Ascomycota</taxon>
        <taxon>Saccharomycotina</taxon>
        <taxon>Pichiomycetes</taxon>
        <taxon>Debaryomycetaceae</taxon>
        <taxon>Candida/Lodderomyces clade</taxon>
        <taxon>Candida</taxon>
    </lineage>
</organism>
<dbReference type="CDD" id="cd18799">
    <property type="entry name" value="SF2_C_EcoAI-like"/>
    <property type="match status" value="1"/>
</dbReference>
<dbReference type="SMART" id="SM00490">
    <property type="entry name" value="HELICc"/>
    <property type="match status" value="1"/>
</dbReference>
<dbReference type="CDD" id="cd18032">
    <property type="entry name" value="DEXHc_RE_I_III_res"/>
    <property type="match status" value="1"/>
</dbReference>
<dbReference type="Pfam" id="PF04042">
    <property type="entry name" value="DNA_pol_E_B"/>
    <property type="match status" value="1"/>
</dbReference>
<evidence type="ECO:0000256" key="3">
    <source>
        <dbReference type="ARBA" id="ARBA00022502"/>
    </source>
</evidence>
<dbReference type="GO" id="GO:0006506">
    <property type="term" value="P:GPI anchor biosynthetic process"/>
    <property type="evidence" value="ECO:0007669"/>
    <property type="project" value="UniProtKB-KW"/>
</dbReference>
<evidence type="ECO:0000313" key="12">
    <source>
        <dbReference type="Proteomes" id="UP001204833"/>
    </source>
</evidence>
<dbReference type="SUPFAM" id="SSF52540">
    <property type="entry name" value="P-loop containing nucleoside triphosphate hydrolases"/>
    <property type="match status" value="1"/>
</dbReference>
<evidence type="ECO:0000256" key="2">
    <source>
        <dbReference type="ARBA" id="ARBA00009941"/>
    </source>
</evidence>
<dbReference type="PROSITE" id="PS51194">
    <property type="entry name" value="HELICASE_CTER"/>
    <property type="match status" value="1"/>
</dbReference>
<dbReference type="PIRSF" id="PIRSF500138">
    <property type="entry name" value="GPI8"/>
    <property type="match status" value="1"/>
</dbReference>
<dbReference type="Pfam" id="PF22062">
    <property type="entry name" value="OB_DPOA2"/>
    <property type="match status" value="1"/>
</dbReference>
<dbReference type="GO" id="GO:0042765">
    <property type="term" value="C:GPI-anchor transamidase complex"/>
    <property type="evidence" value="ECO:0007669"/>
    <property type="project" value="InterPro"/>
</dbReference>
<keyword evidence="4" id="KW-0235">DNA replication</keyword>
<feature type="domain" description="Helicase ATP-binding" evidence="9">
    <location>
        <begin position="717"/>
        <end position="880"/>
    </location>
</feature>
<feature type="compositionally biased region" description="Polar residues" evidence="8">
    <location>
        <begin position="101"/>
        <end position="110"/>
    </location>
</feature>
<keyword evidence="3" id="KW-0337">GPI-anchor biosynthesis</keyword>
<evidence type="ECO:0000256" key="8">
    <source>
        <dbReference type="SAM" id="MobiDB-lite"/>
    </source>
</evidence>
<dbReference type="RefSeq" id="XP_051608713.1">
    <property type="nucleotide sequence ID" value="XM_051752246.1"/>
</dbReference>
<keyword evidence="6" id="KW-0347">Helicase</keyword>
<keyword evidence="6" id="KW-0547">Nucleotide-binding</keyword>
<dbReference type="GO" id="GO:0003677">
    <property type="term" value="F:DNA binding"/>
    <property type="evidence" value="ECO:0007669"/>
    <property type="project" value="InterPro"/>
</dbReference>
<feature type="domain" description="Helicase C-terminal" evidence="10">
    <location>
        <begin position="933"/>
        <end position="1080"/>
    </location>
</feature>
<dbReference type="GO" id="GO:0006260">
    <property type="term" value="P:DNA replication"/>
    <property type="evidence" value="ECO:0007669"/>
    <property type="project" value="UniProtKB-KW"/>
</dbReference>
<accession>A0AAD5BF52</accession>
<dbReference type="InterPro" id="IPR054300">
    <property type="entry name" value="OB_DPOA2"/>
</dbReference>
<evidence type="ECO:0000256" key="6">
    <source>
        <dbReference type="ARBA" id="ARBA00022806"/>
    </source>
</evidence>
<name>A0AAD5BF52_9ASCO</name>
<dbReference type="GO" id="GO:0006508">
    <property type="term" value="P:proteolysis"/>
    <property type="evidence" value="ECO:0007669"/>
    <property type="project" value="InterPro"/>
</dbReference>
<dbReference type="GO" id="GO:0016255">
    <property type="term" value="P:attachment of GPI anchor to protein"/>
    <property type="evidence" value="ECO:0007669"/>
    <property type="project" value="InterPro"/>
</dbReference>
<dbReference type="FunFam" id="3.40.50.1460:FF:000003">
    <property type="entry name" value="GPI-anchor transamidase"/>
    <property type="match status" value="1"/>
</dbReference>
<dbReference type="InterPro" id="IPR007185">
    <property type="entry name" value="DNA_pol_a/d/e_bsu"/>
</dbReference>
<dbReference type="PROSITE" id="PS51192">
    <property type="entry name" value="HELICASE_ATP_BIND_1"/>
    <property type="match status" value="1"/>
</dbReference>
<dbReference type="Pfam" id="PF00271">
    <property type="entry name" value="Helicase_C"/>
    <property type="match status" value="1"/>
</dbReference>
<dbReference type="Pfam" id="PF01650">
    <property type="entry name" value="Peptidase_C13"/>
    <property type="match status" value="1"/>
</dbReference>
<dbReference type="InterPro" id="IPR001650">
    <property type="entry name" value="Helicase_C-like"/>
</dbReference>
<dbReference type="SMART" id="SM00487">
    <property type="entry name" value="DEXDc"/>
    <property type="match status" value="1"/>
</dbReference>
<dbReference type="PANTHER" id="PTHR48067">
    <property type="entry name" value="GPI-ANCHOR TRANSAMIDASE"/>
    <property type="match status" value="1"/>
</dbReference>
<keyword evidence="6" id="KW-0067">ATP-binding</keyword>
<reference evidence="11 12" key="1">
    <citation type="journal article" date="2022" name="DNA Res.">
        <title>Genome analysis of five recently described species of the CUG-Ser clade uncovers Candida theae as a new hybrid lineage with pathogenic potential in the Candida parapsilosis species complex.</title>
        <authorList>
            <person name="Mixao V."/>
            <person name="Del Olmo V."/>
            <person name="Hegedusova E."/>
            <person name="Saus E."/>
            <person name="Pryszcz L."/>
            <person name="Cillingova A."/>
            <person name="Nosek J."/>
            <person name="Gabaldon T."/>
        </authorList>
    </citation>
    <scope>NUCLEOTIDE SEQUENCE [LARGE SCALE GENOMIC DNA]</scope>
    <source>
        <strain evidence="11 12">CBS 12239</strain>
    </source>
</reference>
<dbReference type="GO" id="GO:0005524">
    <property type="term" value="F:ATP binding"/>
    <property type="evidence" value="ECO:0007669"/>
    <property type="project" value="InterPro"/>
</dbReference>
<dbReference type="Gene3D" id="3.60.21.60">
    <property type="match status" value="2"/>
</dbReference>
<sequence length="1669" mass="189015">MVEETFKNLVAKTFGPSTQLTDDEYQKLSSLTQIFNIDLDDLFLEWESYNVAEVQQDLELNMATLIQFHEYLQKKLANNKLTPKSAHVIKDGSARKPLSKRASNNNNSPATPHAKKRKFDSSEPDLSSPANFHSDNNTIATSPIKPSTVSHTLLETLNAEVDADNNLSKESTNNPIKLTANFDPSKFKFRTMQMKLLESADVLDDQIDSVARLYQESNKSHQQFGNPCLSSQFDILCCGRIVPDSPTYDNEALNSNSLFLETSRISGIGQRVPLELSKLPGYSFFPGQVVVLKGRNPTGKHFVVDEVMALPQLGTPVTSRSELQEFNVLQDGHGVKVLVASGPFSNSNRLQYSKLESLVDKINNEILPNVVILNGPFLDLTNKEVEEGRFNFPKDQNPKNLDDVFRLLITPILKKIDSKIQVVLFPSLRDSCVNHCSYPQDSFDRKRFQLPKNVKVFPNPSSFAINEVLIGSSNLDLFKDLKEVFKQDERLSRNRFDRIIDHLLEQRRYYPVMPGSISRVKEQDLSQLRNGAAGEDLNGVSVGGSSLEAPYLGLTELGDSLPDVLILPSELKVFAKVVNGVVVINPGSFVRPSKSMGSEDGTYAVLRIAAPQVDAEDGSNHANEHGSINLFMSKRFTTCNLRIGLGARTHASLRYLHSTFRKLQLIEDAKLPIATDDYLTTLVPKKLHPGLETILANANRPIQLRDYQEDAVQAVLNKLASGVKKPAVVIATGGGKTVVFSHLIPYLKPLSKERGNKVLILAHTEELIDQAARSIRLMNPGLKVDVEMRKLKASPEAEVVVASVPSLVNRRRFEKFEPIEFKSIIIDECHHAPAITYRKVLNHFHALDSDSTISVIGFTATLMRHDKQSLGHIFDEIVYERSLKSMIKSKELADAKISEVKVELNLDKVKTVRNEYDPASLYTAMKEIDFNEKIVLAYLRLKKEVDCKSTLIFCVGVEHCYEVCALFQSHGINAQYVTGETSKVERAVIIEDFKRGLIPVLCNVQVFTEGTDMPNIDSLILARPTMSKSLMIQMIGRGLRLHKEKTHCHIVDMVELTRQGIDIKPTLEGENLVNSRKKMLERDDESDLTVPSPHAQLSSKDREIAIARILEYHKKEILTLDKRPEILQTPAIWFQDREIVDKVMLRNKHPWTMIEASKTWGLPGLHDSYFILKRTMYKGERTFEVSRHSFSSSLGSVVYRGANLLKVFAELQRRYSDHLDYAEKRNSFARKATPKQVGWIMAMMEHKIGFYMQRKGVDVSKEEFKELIAEVLKDERQAIICRFIFALRLGDNDYEKMKCAQVVNNAAKRINDETNKDTNTEFVNKSNHTNNWAVLVSTSRFWFNYRHMANVLSFYRTVKRLGIPDSQIILMLSDDVACNARNAFPGTVFNNMDQALDLYGSSIEVDYRGYEVTVENFIRLLTDRWGPEQPRSKRLLTDENSNIFIYLTGHGGNEFLKFQDAEEIGAHDIADAFAQMHEKKRYNEIFFMIDTCQANTMYEHIYSPNILCIGSSKLDESSYSHHSDLDIGVAVIDRFTFFALDFLEKIKRDSKQTMDKLFEVLNFENVHSHTGIRTDLFKRNVSEVLLTDFFGNVQNIAVDVAPKDILNATKQVYPSTTSFHIPNHLRPRVEAEFGIEEEDSKQLHLSKTSSTVLGFSVTGLLFGLWKYFS</sequence>
<dbReference type="Proteomes" id="UP001204833">
    <property type="component" value="Unassembled WGS sequence"/>
</dbReference>
<feature type="compositionally biased region" description="Polar residues" evidence="8">
    <location>
        <begin position="124"/>
        <end position="144"/>
    </location>
</feature>
<keyword evidence="5" id="KW-0732">Signal</keyword>
<gene>
    <name evidence="11" type="ORF">KGF57_002886</name>
</gene>
<dbReference type="PIRSF" id="PIRSF019663">
    <property type="entry name" value="Legumain"/>
    <property type="match status" value="1"/>
</dbReference>
<evidence type="ECO:0000313" key="11">
    <source>
        <dbReference type="EMBL" id="KAI5958078.1"/>
    </source>
</evidence>
<comment type="caution">
    <text evidence="11">The sequence shown here is derived from an EMBL/GenBank/DDBJ whole genome shotgun (WGS) entry which is preliminary data.</text>
</comment>
<dbReference type="GO" id="GO:0003923">
    <property type="term" value="F:GPI-anchor transamidase activity"/>
    <property type="evidence" value="ECO:0007669"/>
    <property type="project" value="InterPro"/>
</dbReference>
<dbReference type="PRINTS" id="PR00776">
    <property type="entry name" value="HEMOGLOBNASE"/>
</dbReference>
<feature type="active site" description="Nucleophile" evidence="7">
    <location>
        <position position="1492"/>
    </location>
</feature>
<dbReference type="GeneID" id="76150945"/>
<evidence type="ECO:0000259" key="10">
    <source>
        <dbReference type="PROSITE" id="PS51194"/>
    </source>
</evidence>
<evidence type="ECO:0000256" key="7">
    <source>
        <dbReference type="PIRSR" id="PIRSR019663-1"/>
    </source>
</evidence>
<dbReference type="InterPro" id="IPR001096">
    <property type="entry name" value="Peptidase_C13"/>
</dbReference>
<proteinExistence type="inferred from homology"/>
<comment type="pathway">
    <text evidence="1">Glycolipid biosynthesis; glycosylphosphatidylinositol-anchor biosynthesis.</text>
</comment>
<dbReference type="PANTHER" id="PTHR48067:SF1">
    <property type="entry name" value="GPI-ANCHOR TRANSAMIDASE"/>
    <property type="match status" value="1"/>
</dbReference>
<dbReference type="Pfam" id="PF04851">
    <property type="entry name" value="ResIII"/>
    <property type="match status" value="1"/>
</dbReference>
<evidence type="ECO:0000256" key="5">
    <source>
        <dbReference type="ARBA" id="ARBA00022729"/>
    </source>
</evidence>
<keyword evidence="12" id="KW-1185">Reference proteome</keyword>
<feature type="region of interest" description="Disordered" evidence="8">
    <location>
        <begin position="83"/>
        <end position="144"/>
    </location>
</feature>
<dbReference type="GO" id="GO:0004386">
    <property type="term" value="F:helicase activity"/>
    <property type="evidence" value="ECO:0007669"/>
    <property type="project" value="UniProtKB-KW"/>
</dbReference>
<keyword evidence="6" id="KW-0378">Hydrolase</keyword>
<dbReference type="EMBL" id="JAIHNG010000119">
    <property type="protein sequence ID" value="KAI5958078.1"/>
    <property type="molecule type" value="Genomic_DNA"/>
</dbReference>
<feature type="active site" evidence="7">
    <location>
        <position position="1450"/>
    </location>
</feature>
<dbReference type="Gene3D" id="3.40.50.1460">
    <property type="match status" value="1"/>
</dbReference>
<protein>
    <submittedName>
        <fullName evidence="11">Irc3</fullName>
    </submittedName>
</protein>
<dbReference type="InterPro" id="IPR014001">
    <property type="entry name" value="Helicase_ATP-bd"/>
</dbReference>
<evidence type="ECO:0000256" key="1">
    <source>
        <dbReference type="ARBA" id="ARBA00004687"/>
    </source>
</evidence>
<dbReference type="Gene3D" id="3.40.50.300">
    <property type="entry name" value="P-loop containing nucleotide triphosphate hydrolases"/>
    <property type="match status" value="2"/>
</dbReference>
<comment type="similarity">
    <text evidence="2">Belongs to the peptidase C13 family.</text>
</comment>
<dbReference type="InterPro" id="IPR027417">
    <property type="entry name" value="P-loop_NTPase"/>
</dbReference>